<dbReference type="EMBL" id="AP017928">
    <property type="protein sequence ID" value="BBA37059.1"/>
    <property type="molecule type" value="Genomic_DNA"/>
</dbReference>
<feature type="transmembrane region" description="Helical" evidence="6">
    <location>
        <begin position="373"/>
        <end position="389"/>
    </location>
</feature>
<evidence type="ECO:0000256" key="4">
    <source>
        <dbReference type="ARBA" id="ARBA00022989"/>
    </source>
</evidence>
<dbReference type="KEGG" id="mmai:sS8_5137"/>
<dbReference type="InterPro" id="IPR036259">
    <property type="entry name" value="MFS_trans_sf"/>
</dbReference>
<dbReference type="InterPro" id="IPR020846">
    <property type="entry name" value="MFS_dom"/>
</dbReference>
<feature type="domain" description="Major facilitator superfamily (MFS) profile" evidence="7">
    <location>
        <begin position="10"/>
        <end position="396"/>
    </location>
</feature>
<keyword evidence="2" id="KW-0813">Transport</keyword>
<organism evidence="8 9">
    <name type="scientific">Methylocaldum marinum</name>
    <dbReference type="NCBI Taxonomy" id="1432792"/>
    <lineage>
        <taxon>Bacteria</taxon>
        <taxon>Pseudomonadati</taxon>
        <taxon>Pseudomonadota</taxon>
        <taxon>Gammaproteobacteria</taxon>
        <taxon>Methylococcales</taxon>
        <taxon>Methylococcaceae</taxon>
        <taxon>Methylocaldum</taxon>
    </lineage>
</organism>
<evidence type="ECO:0000256" key="2">
    <source>
        <dbReference type="ARBA" id="ARBA00022448"/>
    </source>
</evidence>
<proteinExistence type="predicted"/>
<name>A0A250L310_9GAMM</name>
<dbReference type="GO" id="GO:0016020">
    <property type="term" value="C:membrane"/>
    <property type="evidence" value="ECO:0007669"/>
    <property type="project" value="UniProtKB-SubCell"/>
</dbReference>
<evidence type="ECO:0000256" key="3">
    <source>
        <dbReference type="ARBA" id="ARBA00022692"/>
    </source>
</evidence>
<feature type="transmembrane region" description="Helical" evidence="6">
    <location>
        <begin position="349"/>
        <end position="367"/>
    </location>
</feature>
<evidence type="ECO:0000256" key="6">
    <source>
        <dbReference type="SAM" id="Phobius"/>
    </source>
</evidence>
<evidence type="ECO:0000259" key="7">
    <source>
        <dbReference type="PROSITE" id="PS50850"/>
    </source>
</evidence>
<feature type="transmembrane region" description="Helical" evidence="6">
    <location>
        <begin position="283"/>
        <end position="302"/>
    </location>
</feature>
<dbReference type="PANTHER" id="PTHR23506:SF23">
    <property type="entry name" value="GH10249P"/>
    <property type="match status" value="1"/>
</dbReference>
<sequence length="427" mass="44607">MEHSGTSASISRRVRNFMLLAALNGTIIGLVGVAAPLFALSLDASTFEIGMVTGVLPLGIGIMSIPIGMAIDRFGGRRVFAFGSALGGIAFLLVSRAASPGWLIAATVLASPAVPMHFLSIQSDFFHYLNTTSKRKAGWIRATQMGGAVAFGPLLASVLIGFLDYSTLYVLVALSFVLMLPLGAKVLTGHRDAFAWRSSSHGKPVLEQLKALFGHREIAETSLIAFATFGASSFYGAFILIIAIERFDLSEAAAAPLILGQGVSYIAALLFLGGALETLGRHVYYRAAYAVAVLGLVLLGFAERLPALWIGAVLLGLGLGMVAVANVVRQAAVSDLLGRGNVAGAGNPPAALGAWAGAFVGGALGGWIGLQNVFLVFIGSFAVLFWFELPRPTRDKVRASLAGLAVSVPLARRLGVPAEGVERRVSE</sequence>
<dbReference type="Pfam" id="PF07690">
    <property type="entry name" value="MFS_1"/>
    <property type="match status" value="1"/>
</dbReference>
<accession>A0A250L310</accession>
<feature type="transmembrane region" description="Helical" evidence="6">
    <location>
        <begin position="142"/>
        <end position="162"/>
    </location>
</feature>
<dbReference type="InterPro" id="IPR011701">
    <property type="entry name" value="MFS"/>
</dbReference>
<dbReference type="AlphaFoldDB" id="A0A250L310"/>
<keyword evidence="9" id="KW-1185">Reference proteome</keyword>
<evidence type="ECO:0000256" key="5">
    <source>
        <dbReference type="ARBA" id="ARBA00023136"/>
    </source>
</evidence>
<dbReference type="RefSeq" id="WP_119632113.1">
    <property type="nucleotide sequence ID" value="NZ_AP017928.1"/>
</dbReference>
<feature type="transmembrane region" description="Helical" evidence="6">
    <location>
        <begin position="51"/>
        <end position="71"/>
    </location>
</feature>
<dbReference type="PROSITE" id="PS50850">
    <property type="entry name" value="MFS"/>
    <property type="match status" value="1"/>
</dbReference>
<keyword evidence="3 6" id="KW-0812">Transmembrane</keyword>
<reference evidence="8 9" key="1">
    <citation type="submission" date="2016-12" db="EMBL/GenBank/DDBJ databases">
        <title>Genome sequencing of Methylocaldum marinum.</title>
        <authorList>
            <person name="Takeuchi M."/>
            <person name="Kamagata Y."/>
            <person name="Hiraoka S."/>
            <person name="Oshima K."/>
            <person name="Hattori M."/>
            <person name="Iwasaki W."/>
        </authorList>
    </citation>
    <scope>NUCLEOTIDE SEQUENCE [LARGE SCALE GENOMIC DNA]</scope>
    <source>
        <strain evidence="8 9">S8</strain>
    </source>
</reference>
<comment type="subcellular location">
    <subcellularLocation>
        <location evidence="1">Membrane</location>
        <topology evidence="1">Multi-pass membrane protein</topology>
    </subcellularLocation>
</comment>
<dbReference type="Gene3D" id="1.20.1250.20">
    <property type="entry name" value="MFS general substrate transporter like domains"/>
    <property type="match status" value="2"/>
</dbReference>
<dbReference type="PANTHER" id="PTHR23506">
    <property type="entry name" value="GH10249P"/>
    <property type="match status" value="1"/>
</dbReference>
<keyword evidence="5 6" id="KW-0472">Membrane</keyword>
<protein>
    <submittedName>
        <fullName evidence="8">Permease of the major facilitator superfamily</fullName>
    </submittedName>
</protein>
<dbReference type="OrthoDB" id="8699103at2"/>
<dbReference type="Proteomes" id="UP000266313">
    <property type="component" value="Chromosome"/>
</dbReference>
<evidence type="ECO:0000313" key="8">
    <source>
        <dbReference type="EMBL" id="BBA37059.1"/>
    </source>
</evidence>
<feature type="transmembrane region" description="Helical" evidence="6">
    <location>
        <begin position="256"/>
        <end position="276"/>
    </location>
</feature>
<dbReference type="SUPFAM" id="SSF103473">
    <property type="entry name" value="MFS general substrate transporter"/>
    <property type="match status" value="1"/>
</dbReference>
<feature type="transmembrane region" description="Helical" evidence="6">
    <location>
        <begin position="308"/>
        <end position="328"/>
    </location>
</feature>
<dbReference type="GO" id="GO:0022857">
    <property type="term" value="F:transmembrane transporter activity"/>
    <property type="evidence" value="ECO:0007669"/>
    <property type="project" value="InterPro"/>
</dbReference>
<feature type="transmembrane region" description="Helical" evidence="6">
    <location>
        <begin position="101"/>
        <end position="121"/>
    </location>
</feature>
<feature type="transmembrane region" description="Helical" evidence="6">
    <location>
        <begin position="223"/>
        <end position="244"/>
    </location>
</feature>
<gene>
    <name evidence="8" type="ORF">sS8_5137</name>
</gene>
<evidence type="ECO:0000313" key="9">
    <source>
        <dbReference type="Proteomes" id="UP000266313"/>
    </source>
</evidence>
<keyword evidence="4 6" id="KW-1133">Transmembrane helix</keyword>
<feature type="transmembrane region" description="Helical" evidence="6">
    <location>
        <begin position="17"/>
        <end position="39"/>
    </location>
</feature>
<feature type="transmembrane region" description="Helical" evidence="6">
    <location>
        <begin position="168"/>
        <end position="187"/>
    </location>
</feature>
<evidence type="ECO:0000256" key="1">
    <source>
        <dbReference type="ARBA" id="ARBA00004141"/>
    </source>
</evidence>
<dbReference type="InterPro" id="IPR050930">
    <property type="entry name" value="MFS_Vesicular_Transporter"/>
</dbReference>
<feature type="transmembrane region" description="Helical" evidence="6">
    <location>
        <begin position="78"/>
        <end position="95"/>
    </location>
</feature>